<reference evidence="1 2" key="1">
    <citation type="journal article" date="2019" name="Nat. Ecol. Evol.">
        <title>Megaphylogeny resolves global patterns of mushroom evolution.</title>
        <authorList>
            <person name="Varga T."/>
            <person name="Krizsan K."/>
            <person name="Foldi C."/>
            <person name="Dima B."/>
            <person name="Sanchez-Garcia M."/>
            <person name="Sanchez-Ramirez S."/>
            <person name="Szollosi G.J."/>
            <person name="Szarkandi J.G."/>
            <person name="Papp V."/>
            <person name="Albert L."/>
            <person name="Andreopoulos W."/>
            <person name="Angelini C."/>
            <person name="Antonin V."/>
            <person name="Barry K.W."/>
            <person name="Bougher N.L."/>
            <person name="Buchanan P."/>
            <person name="Buyck B."/>
            <person name="Bense V."/>
            <person name="Catcheside P."/>
            <person name="Chovatia M."/>
            <person name="Cooper J."/>
            <person name="Damon W."/>
            <person name="Desjardin D."/>
            <person name="Finy P."/>
            <person name="Geml J."/>
            <person name="Haridas S."/>
            <person name="Hughes K."/>
            <person name="Justo A."/>
            <person name="Karasinski D."/>
            <person name="Kautmanova I."/>
            <person name="Kiss B."/>
            <person name="Kocsube S."/>
            <person name="Kotiranta H."/>
            <person name="LaButti K.M."/>
            <person name="Lechner B.E."/>
            <person name="Liimatainen K."/>
            <person name="Lipzen A."/>
            <person name="Lukacs Z."/>
            <person name="Mihaltcheva S."/>
            <person name="Morgado L.N."/>
            <person name="Niskanen T."/>
            <person name="Noordeloos M.E."/>
            <person name="Ohm R.A."/>
            <person name="Ortiz-Santana B."/>
            <person name="Ovrebo C."/>
            <person name="Racz N."/>
            <person name="Riley R."/>
            <person name="Savchenko A."/>
            <person name="Shiryaev A."/>
            <person name="Soop K."/>
            <person name="Spirin V."/>
            <person name="Szebenyi C."/>
            <person name="Tomsovsky M."/>
            <person name="Tulloss R.E."/>
            <person name="Uehling J."/>
            <person name="Grigoriev I.V."/>
            <person name="Vagvolgyi C."/>
            <person name="Papp T."/>
            <person name="Martin F.M."/>
            <person name="Miettinen O."/>
            <person name="Hibbett D.S."/>
            <person name="Nagy L.G."/>
        </authorList>
    </citation>
    <scope>NUCLEOTIDE SEQUENCE [LARGE SCALE GENOMIC DNA]</scope>
    <source>
        <strain evidence="1 2">NL-1719</strain>
    </source>
</reference>
<organism evidence="1 2">
    <name type="scientific">Pluteus cervinus</name>
    <dbReference type="NCBI Taxonomy" id="181527"/>
    <lineage>
        <taxon>Eukaryota</taxon>
        <taxon>Fungi</taxon>
        <taxon>Dikarya</taxon>
        <taxon>Basidiomycota</taxon>
        <taxon>Agaricomycotina</taxon>
        <taxon>Agaricomycetes</taxon>
        <taxon>Agaricomycetidae</taxon>
        <taxon>Agaricales</taxon>
        <taxon>Pluteineae</taxon>
        <taxon>Pluteaceae</taxon>
        <taxon>Pluteus</taxon>
    </lineage>
</organism>
<protein>
    <submittedName>
        <fullName evidence="1">Uncharacterized protein</fullName>
    </submittedName>
</protein>
<dbReference type="EMBL" id="ML208919">
    <property type="protein sequence ID" value="TFK59675.1"/>
    <property type="molecule type" value="Genomic_DNA"/>
</dbReference>
<evidence type="ECO:0000313" key="2">
    <source>
        <dbReference type="Proteomes" id="UP000308600"/>
    </source>
</evidence>
<accession>A0ACD3A2P8</accession>
<dbReference type="Proteomes" id="UP000308600">
    <property type="component" value="Unassembled WGS sequence"/>
</dbReference>
<sequence>MSPTSYPYDPHVEVRKKLDEEIDQLETRLIKLKLTRNDLAPVTRLHPEILQEIFFLAHYSSERKGKVSLLITWVSHKWRELAHNTSALWSQIDFKHPEWVEVALSRTERRELEITLDGTSRRIRHNLGPLIPFTLGNLSRIRNLKITARYARISITADTPEWLNPAPRLVNLHLRGLALPSNLFLGTAPCLKSLYLSSCTFDWEKLPITRGLKSLSLIYPHPLTTVDHMIKIFHFIGPDLEELQLESPWQISICKAPVNQDSWGG</sequence>
<keyword evidence="2" id="KW-1185">Reference proteome</keyword>
<gene>
    <name evidence="1" type="ORF">BDN72DRAFT_905630</name>
</gene>
<evidence type="ECO:0000313" key="1">
    <source>
        <dbReference type="EMBL" id="TFK59675.1"/>
    </source>
</evidence>
<proteinExistence type="predicted"/>
<name>A0ACD3A2P8_9AGAR</name>